<dbReference type="PROSITE" id="PS51831">
    <property type="entry name" value="HD"/>
    <property type="match status" value="1"/>
</dbReference>
<keyword evidence="7" id="KW-1185">Reference proteome</keyword>
<organism evidence="6 7">
    <name type="scientific">Desulfocapsa sulfexigens (strain DSM 10523 / SB164P1)</name>
    <dbReference type="NCBI Taxonomy" id="1167006"/>
    <lineage>
        <taxon>Bacteria</taxon>
        <taxon>Pseudomonadati</taxon>
        <taxon>Thermodesulfobacteriota</taxon>
        <taxon>Desulfobulbia</taxon>
        <taxon>Desulfobulbales</taxon>
        <taxon>Desulfocapsaceae</taxon>
        <taxon>Desulfocapsa</taxon>
    </lineage>
</organism>
<dbReference type="GO" id="GO:0015949">
    <property type="term" value="P:nucleobase-containing small molecule interconversion"/>
    <property type="evidence" value="ECO:0007669"/>
    <property type="project" value="UniProtKB-ARBA"/>
</dbReference>
<dbReference type="PANTHER" id="PTHR21262">
    <property type="entry name" value="GUANOSINE-3',5'-BIS DIPHOSPHATE 3'-PYROPHOSPHOHYDROLASE"/>
    <property type="match status" value="1"/>
</dbReference>
<evidence type="ECO:0000256" key="2">
    <source>
        <dbReference type="RuleBase" id="RU003847"/>
    </source>
</evidence>
<dbReference type="InterPro" id="IPR007685">
    <property type="entry name" value="RelA_SpoT"/>
</dbReference>
<feature type="domain" description="HD" evidence="4">
    <location>
        <begin position="54"/>
        <end position="152"/>
    </location>
</feature>
<dbReference type="InterPro" id="IPR006674">
    <property type="entry name" value="HD_domain"/>
</dbReference>
<dbReference type="HOGENOM" id="CLU_012300_3_0_7"/>
<evidence type="ECO:0000259" key="4">
    <source>
        <dbReference type="PROSITE" id="PS51831"/>
    </source>
</evidence>
<dbReference type="RefSeq" id="WP_015404321.1">
    <property type="nucleotide sequence ID" value="NC_020304.1"/>
</dbReference>
<dbReference type="Proteomes" id="UP000011721">
    <property type="component" value="Chromosome"/>
</dbReference>
<dbReference type="GO" id="GO:0005886">
    <property type="term" value="C:plasma membrane"/>
    <property type="evidence" value="ECO:0007669"/>
    <property type="project" value="TreeGrafter"/>
</dbReference>
<dbReference type="FunFam" id="3.30.460.10:FF:000001">
    <property type="entry name" value="GTP pyrophosphokinase RelA"/>
    <property type="match status" value="1"/>
</dbReference>
<dbReference type="GO" id="GO:0015969">
    <property type="term" value="P:guanosine tetraphosphate metabolic process"/>
    <property type="evidence" value="ECO:0007669"/>
    <property type="project" value="InterPro"/>
</dbReference>
<evidence type="ECO:0000259" key="3">
    <source>
        <dbReference type="PROSITE" id="PS51671"/>
    </source>
</evidence>
<dbReference type="KEGG" id="dsf:UWK_02087"/>
<dbReference type="SMART" id="SM00954">
    <property type="entry name" value="RelA_SpoT"/>
    <property type="match status" value="1"/>
</dbReference>
<dbReference type="Gene3D" id="3.10.20.30">
    <property type="match status" value="1"/>
</dbReference>
<proteinExistence type="inferred from homology"/>
<dbReference type="InterPro" id="IPR045865">
    <property type="entry name" value="ACT-like_dom_sf"/>
</dbReference>
<dbReference type="PANTHER" id="PTHR21262:SF31">
    <property type="entry name" value="GTP PYROPHOSPHOKINASE"/>
    <property type="match status" value="1"/>
</dbReference>
<dbReference type="NCBIfam" id="TIGR00691">
    <property type="entry name" value="spoT_relA"/>
    <property type="match status" value="1"/>
</dbReference>
<dbReference type="EMBL" id="CP003985">
    <property type="protein sequence ID" value="AGF78631.1"/>
    <property type="molecule type" value="Genomic_DNA"/>
</dbReference>
<dbReference type="FunFam" id="3.10.20.30:FF:000002">
    <property type="entry name" value="GTP pyrophosphokinase (RelA/SpoT)"/>
    <property type="match status" value="1"/>
</dbReference>
<sequence length="731" mass="82479">MVDSEKNDFMVSQDGLKILTRTYLNGMDLSPIDKAWDLVVATHSDKQHFSGTPYLDHTLHVASTLASMHLDLDTIVAGLLHGVLKEGVELDELRKQFGENVAIIVDGCTRITNVHYNSKLTHQADNVRKMLLAIATDVRVLLVKLADRLQDMCLLDTVPLERQQEIARETKDLYAPLASRLGIDWMKRELEDLAFQYLHPSEYLDLVTNLESSLEERQRYVDEVISIFHEKLAASNIEPTRIIGRPKHLYSIYKKLVAQKIPLERVYDKVAFRIIVDSIKDCYEALGVIHANWSPVPGRIKDFISVPKSNNYQSMHTTVIGPRDHFIEIQIRTEEMDRIAMEGVAAHWAYKEGQNASASDTRLFTELKSLVKTLQEVDDPREFLESVHGELDTPEVYALTPAGEVKELPTDSSPIDFAYAIHTEVGDHCIGAKVNGKLVPLKYMIQNGDIIEIVTSKNQRPRRGWLELVKTSRARSRVRSWLRREDREKALNLGREICEKELKNYDTTLKKMVKSGHVKLLLRDLHCNSLEDMLAKVGSGTITIPHLIKTLQPPEIRREEEERRLSESGHVGDTQTAVSPERKKLIPGSAIHIDGIDDMMIKISRCCNPVPGDPIIGFITNGRGISVHKAECANLLATDSQRWMDVEWSSHQDSGHRVEIQVSAENSKGIFAAISSVISADDADIVEITAKTTPADTADLHIAVEVEGLEHLQRVLQHLRQIEQVITARRV</sequence>
<accession>M1PQF6</accession>
<dbReference type="CDD" id="cd04876">
    <property type="entry name" value="ACT_RelA-SpoT"/>
    <property type="match status" value="1"/>
</dbReference>
<comment type="function">
    <text evidence="2">In eubacteria ppGpp (guanosine 3'-diphosphate 5'-diphosphate) is a mediator of the stringent response that coordinates a variety of cellular activities in response to changes in nutritional abundance.</text>
</comment>
<dbReference type="InterPro" id="IPR045600">
    <property type="entry name" value="RelA/SpoT_AH_RIS"/>
</dbReference>
<dbReference type="CDD" id="cd05399">
    <property type="entry name" value="NT_Rel-Spo_like"/>
    <property type="match status" value="1"/>
</dbReference>
<dbReference type="Pfam" id="PF04607">
    <property type="entry name" value="RelA_SpoT"/>
    <property type="match status" value="1"/>
</dbReference>
<dbReference type="STRING" id="1167006.UWK_02087"/>
<evidence type="ECO:0000313" key="6">
    <source>
        <dbReference type="EMBL" id="AGF78631.1"/>
    </source>
</evidence>
<comment type="pathway">
    <text evidence="1">Purine metabolism.</text>
</comment>
<dbReference type="PROSITE" id="PS51671">
    <property type="entry name" value="ACT"/>
    <property type="match status" value="1"/>
</dbReference>
<name>M1PQF6_DESSD</name>
<dbReference type="InterPro" id="IPR012675">
    <property type="entry name" value="Beta-grasp_dom_sf"/>
</dbReference>
<dbReference type="SUPFAM" id="SSF55021">
    <property type="entry name" value="ACT-like"/>
    <property type="match status" value="1"/>
</dbReference>
<dbReference type="Pfam" id="PF13291">
    <property type="entry name" value="ACT_4"/>
    <property type="match status" value="1"/>
</dbReference>
<dbReference type="PROSITE" id="PS51880">
    <property type="entry name" value="TGS"/>
    <property type="match status" value="1"/>
</dbReference>
<feature type="domain" description="TGS" evidence="5">
    <location>
        <begin position="392"/>
        <end position="455"/>
    </location>
</feature>
<dbReference type="Gene3D" id="1.10.3210.10">
    <property type="entry name" value="Hypothetical protein af1432"/>
    <property type="match status" value="1"/>
</dbReference>
<evidence type="ECO:0000313" key="7">
    <source>
        <dbReference type="Proteomes" id="UP000011721"/>
    </source>
</evidence>
<gene>
    <name evidence="6" type="ordered locus">UWK_02087</name>
</gene>
<dbReference type="Gene3D" id="3.30.70.260">
    <property type="match status" value="1"/>
</dbReference>
<dbReference type="InterPro" id="IPR004095">
    <property type="entry name" value="TGS"/>
</dbReference>
<comment type="similarity">
    <text evidence="2">Belongs to the relA/spoT family.</text>
</comment>
<reference evidence="7" key="1">
    <citation type="journal article" date="2013" name="Stand. Genomic Sci.">
        <title>Complete genome sequence of Desulfocapsa sulfexigens, a marine deltaproteobacterium specialized in disproportionating inorganic sulfur compounds.</title>
        <authorList>
            <person name="Finster K.W."/>
            <person name="Kjeldsen K.U."/>
            <person name="Kube M."/>
            <person name="Reinhardt R."/>
            <person name="Mussmann M."/>
            <person name="Amann R."/>
            <person name="Schreiber L."/>
        </authorList>
    </citation>
    <scope>NUCLEOTIDE SEQUENCE [LARGE SCALE GENOMIC DNA]</scope>
    <source>
        <strain evidence="7">DSM 10523 / SB164P1</strain>
    </source>
</reference>
<feature type="domain" description="ACT" evidence="3">
    <location>
        <begin position="659"/>
        <end position="731"/>
    </location>
</feature>
<dbReference type="eggNOG" id="COG0317">
    <property type="taxonomic scope" value="Bacteria"/>
</dbReference>
<dbReference type="FunFam" id="1.10.3210.10:FF:000001">
    <property type="entry name" value="GTP pyrophosphokinase RelA"/>
    <property type="match status" value="1"/>
</dbReference>
<dbReference type="SUPFAM" id="SSF109604">
    <property type="entry name" value="HD-domain/PDEase-like"/>
    <property type="match status" value="1"/>
</dbReference>
<protein>
    <submittedName>
        <fullName evidence="6">(P)ppGpp synthetase, RelA/SpoT family</fullName>
    </submittedName>
</protein>
<dbReference type="InterPro" id="IPR033655">
    <property type="entry name" value="TGS_RelA/SpoT"/>
</dbReference>
<dbReference type="Pfam" id="PF13328">
    <property type="entry name" value="HD_4"/>
    <property type="match status" value="1"/>
</dbReference>
<dbReference type="InterPro" id="IPR002912">
    <property type="entry name" value="ACT_dom"/>
</dbReference>
<evidence type="ECO:0000256" key="1">
    <source>
        <dbReference type="ARBA" id="ARBA00025704"/>
    </source>
</evidence>
<dbReference type="InterPro" id="IPR043519">
    <property type="entry name" value="NT_sf"/>
</dbReference>
<dbReference type="InterPro" id="IPR012676">
    <property type="entry name" value="TGS-like"/>
</dbReference>
<dbReference type="Pfam" id="PF19296">
    <property type="entry name" value="RelA_AH_RIS"/>
    <property type="match status" value="1"/>
</dbReference>
<dbReference type="AlphaFoldDB" id="M1PQF6"/>
<dbReference type="Pfam" id="PF02824">
    <property type="entry name" value="TGS"/>
    <property type="match status" value="1"/>
</dbReference>
<dbReference type="SUPFAM" id="SSF81301">
    <property type="entry name" value="Nucleotidyltransferase"/>
    <property type="match status" value="1"/>
</dbReference>
<dbReference type="InterPro" id="IPR004811">
    <property type="entry name" value="RelA/Spo_fam"/>
</dbReference>
<dbReference type="CDD" id="cd01668">
    <property type="entry name" value="TGS_RSH"/>
    <property type="match status" value="1"/>
</dbReference>
<evidence type="ECO:0000259" key="5">
    <source>
        <dbReference type="PROSITE" id="PS51880"/>
    </source>
</evidence>
<dbReference type="PATRIC" id="fig|1167006.5.peg.2274"/>
<dbReference type="Gene3D" id="3.30.460.10">
    <property type="entry name" value="Beta Polymerase, domain 2"/>
    <property type="match status" value="1"/>
</dbReference>
<dbReference type="SUPFAM" id="SSF81271">
    <property type="entry name" value="TGS-like"/>
    <property type="match status" value="1"/>
</dbReference>